<dbReference type="GO" id="GO:0016787">
    <property type="term" value="F:hydrolase activity"/>
    <property type="evidence" value="ECO:0007669"/>
    <property type="project" value="UniProtKB-KW"/>
</dbReference>
<dbReference type="InterPro" id="IPR006680">
    <property type="entry name" value="Amidohydro-rel"/>
</dbReference>
<evidence type="ECO:0000313" key="4">
    <source>
        <dbReference type="Proteomes" id="UP000192276"/>
    </source>
</evidence>
<name>A0A1V9GBQ3_9BACT</name>
<organism evidence="3 4">
    <name type="scientific">Niastella populi</name>
    <dbReference type="NCBI Taxonomy" id="550983"/>
    <lineage>
        <taxon>Bacteria</taxon>
        <taxon>Pseudomonadati</taxon>
        <taxon>Bacteroidota</taxon>
        <taxon>Chitinophagia</taxon>
        <taxon>Chitinophagales</taxon>
        <taxon>Chitinophagaceae</taxon>
        <taxon>Niastella</taxon>
    </lineage>
</organism>
<proteinExistence type="inferred from homology"/>
<keyword evidence="4" id="KW-1185">Reference proteome</keyword>
<keyword evidence="3" id="KW-0378">Hydrolase</keyword>
<dbReference type="STRING" id="550983.A4R26_10265"/>
<evidence type="ECO:0000259" key="2">
    <source>
        <dbReference type="Pfam" id="PF04909"/>
    </source>
</evidence>
<comment type="similarity">
    <text evidence="1">Belongs to the metallo-dependent hydrolases superfamily.</text>
</comment>
<accession>A0A1V9GBQ3</accession>
<dbReference type="PANTHER" id="PTHR43569:SF2">
    <property type="entry name" value="AMIDOHYDROLASE-RELATED DOMAIN-CONTAINING PROTEIN"/>
    <property type="match status" value="1"/>
</dbReference>
<dbReference type="Pfam" id="PF04909">
    <property type="entry name" value="Amidohydro_2"/>
    <property type="match status" value="1"/>
</dbReference>
<evidence type="ECO:0000256" key="1">
    <source>
        <dbReference type="ARBA" id="ARBA00038310"/>
    </source>
</evidence>
<dbReference type="Proteomes" id="UP000192276">
    <property type="component" value="Unassembled WGS sequence"/>
</dbReference>
<gene>
    <name evidence="3" type="ORF">A4R26_10265</name>
</gene>
<feature type="domain" description="Amidohydrolase-related" evidence="2">
    <location>
        <begin position="2"/>
        <end position="273"/>
    </location>
</feature>
<dbReference type="PANTHER" id="PTHR43569">
    <property type="entry name" value="AMIDOHYDROLASE"/>
    <property type="match status" value="1"/>
</dbReference>
<dbReference type="SUPFAM" id="SSF51556">
    <property type="entry name" value="Metallo-dependent hydrolases"/>
    <property type="match status" value="1"/>
</dbReference>
<evidence type="ECO:0000313" key="3">
    <source>
        <dbReference type="EMBL" id="OQP68101.1"/>
    </source>
</evidence>
<dbReference type="AlphaFoldDB" id="A0A1V9GBQ3"/>
<sequence>MIDSHVHFWKYDKKTYDWIDKSMKTLQQDYLPEHLSLVSKRNNVDGVVAVQATQTEMETHFLVELAKTHNIIKGVVGWIDLQADNIADRLQYFSQYPVIKGYRHVVQGEPLDFLARENFRRGVAALKAYNYTYDILIFHNQLPPAIDFVRAFPDMPLVIDHCAKPDIRHKNIDEWRTNMKEIAKFPNVCCKLSGLFTEASWKEWSAADFFPYLDVVFEAFGPNRLLFGSDWPVMLLSGIYVQWKSLLEKYMENYSHDDREKVFGLNAIQFYNL</sequence>
<comment type="caution">
    <text evidence="3">The sequence shown here is derived from an EMBL/GenBank/DDBJ whole genome shotgun (WGS) entry which is preliminary data.</text>
</comment>
<dbReference type="InterPro" id="IPR032466">
    <property type="entry name" value="Metal_Hydrolase"/>
</dbReference>
<dbReference type="InterPro" id="IPR052350">
    <property type="entry name" value="Metallo-dep_Lactonases"/>
</dbReference>
<reference evidence="4" key="1">
    <citation type="submission" date="2016-04" db="EMBL/GenBank/DDBJ databases">
        <authorList>
            <person name="Chen L."/>
            <person name="Zhuang W."/>
            <person name="Wang G."/>
        </authorList>
    </citation>
    <scope>NUCLEOTIDE SEQUENCE [LARGE SCALE GENOMIC DNA]</scope>
    <source>
        <strain evidence="4">208</strain>
    </source>
</reference>
<dbReference type="Gene3D" id="3.20.20.140">
    <property type="entry name" value="Metal-dependent hydrolases"/>
    <property type="match status" value="1"/>
</dbReference>
<protein>
    <submittedName>
        <fullName evidence="3">Amidohydrolase</fullName>
    </submittedName>
</protein>
<dbReference type="EMBL" id="LWBP01000002">
    <property type="protein sequence ID" value="OQP68101.1"/>
    <property type="molecule type" value="Genomic_DNA"/>
</dbReference>